<dbReference type="InterPro" id="IPR005358">
    <property type="entry name" value="Puta_zinc/iron-chelating_dom"/>
</dbReference>
<dbReference type="EMBL" id="CP018477">
    <property type="protein sequence ID" value="ASV72669.1"/>
    <property type="molecule type" value="Genomic_DNA"/>
</dbReference>
<dbReference type="Proteomes" id="UP000215086">
    <property type="component" value="Chromosome"/>
</dbReference>
<proteinExistence type="predicted"/>
<name>A0A286R9N0_9BACT</name>
<dbReference type="Pfam" id="PF03692">
    <property type="entry name" value="CxxCxxCC"/>
    <property type="match status" value="1"/>
</dbReference>
<evidence type="ECO:0000313" key="2">
    <source>
        <dbReference type="Proteomes" id="UP000215086"/>
    </source>
</evidence>
<evidence type="ECO:0008006" key="3">
    <source>
        <dbReference type="Google" id="ProtNLM"/>
    </source>
</evidence>
<sequence length="163" mass="19100">MNSRNRQKNYWLTRRSAPVAGNGQLRRKDIPAGETLCFYCPAKCCHYIALTIDRPRTWEEFDTVRWFLLHERTAVFVDNGQWYLLVFLTCTKLQPDGRCGIYPLRPKICRDYDTDICEFEENAVYDQFFELPEQLEEYAEALLGPREGGSLRSPRPELLPVLS</sequence>
<organism evidence="1 2">
    <name type="scientific">Thermogutta terrifontis</name>
    <dbReference type="NCBI Taxonomy" id="1331910"/>
    <lineage>
        <taxon>Bacteria</taxon>
        <taxon>Pseudomonadati</taxon>
        <taxon>Planctomycetota</taxon>
        <taxon>Planctomycetia</taxon>
        <taxon>Pirellulales</taxon>
        <taxon>Thermoguttaceae</taxon>
        <taxon>Thermogutta</taxon>
    </lineage>
</organism>
<dbReference type="OrthoDB" id="71604at2"/>
<gene>
    <name evidence="1" type="ORF">THTE_0067</name>
</gene>
<dbReference type="RefSeq" id="WP_095413542.1">
    <property type="nucleotide sequence ID" value="NZ_CP018477.1"/>
</dbReference>
<evidence type="ECO:0000313" key="1">
    <source>
        <dbReference type="EMBL" id="ASV72669.1"/>
    </source>
</evidence>
<dbReference type="KEGG" id="ttf:THTE_0067"/>
<dbReference type="AlphaFoldDB" id="A0A286R9N0"/>
<accession>A0A286R9N0</accession>
<protein>
    <recommendedName>
        <fullName evidence="3">Fe-S-cluster oxidoreductase</fullName>
    </recommendedName>
</protein>
<keyword evidence="2" id="KW-1185">Reference proteome</keyword>
<reference evidence="1 2" key="1">
    <citation type="journal article" name="Front. Microbiol.">
        <title>Sugar Metabolism of the First Thermophilic Planctomycete Thermogutta terrifontis: Comparative Genomic and Transcriptomic Approaches.</title>
        <authorList>
            <person name="Elcheninov A.G."/>
            <person name="Menzel P."/>
            <person name="Gudbergsdottir S.R."/>
            <person name="Slesarev A.I."/>
            <person name="Kadnikov V.V."/>
            <person name="Krogh A."/>
            <person name="Bonch-Osmolovskaya E.A."/>
            <person name="Peng X."/>
            <person name="Kublanov I.V."/>
        </authorList>
    </citation>
    <scope>NUCLEOTIDE SEQUENCE [LARGE SCALE GENOMIC DNA]</scope>
    <source>
        <strain evidence="1 2">R1</strain>
    </source>
</reference>